<dbReference type="Proteomes" id="UP000887579">
    <property type="component" value="Unplaced"/>
</dbReference>
<evidence type="ECO:0000313" key="1">
    <source>
        <dbReference type="Proteomes" id="UP000887579"/>
    </source>
</evidence>
<protein>
    <submittedName>
        <fullName evidence="2">C2H2-type domain-containing protein</fullName>
    </submittedName>
</protein>
<reference evidence="2" key="1">
    <citation type="submission" date="2022-11" db="UniProtKB">
        <authorList>
            <consortium name="WormBaseParasite"/>
        </authorList>
    </citation>
    <scope>IDENTIFICATION</scope>
</reference>
<dbReference type="WBParaSite" id="ES5_v2.g14621.t1">
    <property type="protein sequence ID" value="ES5_v2.g14621.t1"/>
    <property type="gene ID" value="ES5_v2.g14621"/>
</dbReference>
<accession>A0AC34FCE2</accession>
<sequence length="185" mass="20722">MTATGPRHKEIWSPVIENEESDEKNETIDLSTSKTLINAIEHPLPFSPFQLPPVFPFGPFGLTRMPLIMPPLNQAFLAMCTKSFQQQLSKPHQSETKKALKLACPTPKKDATAATQNPIVNEILKDSLPEQQHSINHNVCAVCGEGFRLTGDLVHHMRREKCRWTPKSSASSDAAPYQIPKRENK</sequence>
<organism evidence="1 2">
    <name type="scientific">Panagrolaimus sp. ES5</name>
    <dbReference type="NCBI Taxonomy" id="591445"/>
    <lineage>
        <taxon>Eukaryota</taxon>
        <taxon>Metazoa</taxon>
        <taxon>Ecdysozoa</taxon>
        <taxon>Nematoda</taxon>
        <taxon>Chromadorea</taxon>
        <taxon>Rhabditida</taxon>
        <taxon>Tylenchina</taxon>
        <taxon>Panagrolaimomorpha</taxon>
        <taxon>Panagrolaimoidea</taxon>
        <taxon>Panagrolaimidae</taxon>
        <taxon>Panagrolaimus</taxon>
    </lineage>
</organism>
<evidence type="ECO:0000313" key="2">
    <source>
        <dbReference type="WBParaSite" id="ES5_v2.g14621.t1"/>
    </source>
</evidence>
<name>A0AC34FCE2_9BILA</name>
<proteinExistence type="predicted"/>